<feature type="compositionally biased region" description="Basic residues" evidence="1">
    <location>
        <begin position="1"/>
        <end position="11"/>
    </location>
</feature>
<evidence type="ECO:0000256" key="1">
    <source>
        <dbReference type="SAM" id="MobiDB-lite"/>
    </source>
</evidence>
<gene>
    <name evidence="2" type="ORF">BN36_NA77870</name>
</gene>
<dbReference type="AlphaFoldDB" id="A0A1E1JAE4"/>
<feature type="region of interest" description="Disordered" evidence="1">
    <location>
        <begin position="1"/>
        <end position="77"/>
    </location>
</feature>
<reference evidence="2" key="1">
    <citation type="submission" date="2012-08" db="EMBL/GenBank/DDBJ databases">
        <title>Comparative genomics of metastatic and non-metastatic Leishmania guyanensis provides insights into polygenic factors involved in Leishmania RNA virus infection.</title>
        <authorList>
            <person name="Smith D."/>
            <person name="Hertz-Fowler C."/>
            <person name="Martin R."/>
            <person name="Dickens N."/>
            <person name="Fasel N."/>
            <person name="Falquet L."/>
            <person name="Beverley S."/>
            <person name="Zangger H."/>
            <person name="Calderon-Copete S."/>
            <person name="Mottram J."/>
            <person name="Xenarios I."/>
        </authorList>
    </citation>
    <scope>NUCLEOTIDE SEQUENCE</scope>
    <source>
        <strain evidence="2">MHOM/BR/75/M4147/SSU:IR2SAT-LUC</strain>
    </source>
</reference>
<evidence type="ECO:0000313" key="2">
    <source>
        <dbReference type="EMBL" id="CCM20289.1"/>
    </source>
</evidence>
<name>A0A1E1JAE4_LEIGU</name>
<accession>A0A1E1JAE4</accession>
<organism evidence="2">
    <name type="scientific">Leishmania guyanensis</name>
    <dbReference type="NCBI Taxonomy" id="5670"/>
    <lineage>
        <taxon>Eukaryota</taxon>
        <taxon>Discoba</taxon>
        <taxon>Euglenozoa</taxon>
        <taxon>Kinetoplastea</taxon>
        <taxon>Metakinetoplastina</taxon>
        <taxon>Trypanosomatida</taxon>
        <taxon>Trypanosomatidae</taxon>
        <taxon>Leishmaniinae</taxon>
        <taxon>Leishmania</taxon>
        <taxon>Leishmania guyanensis species complex</taxon>
    </lineage>
</organism>
<feature type="compositionally biased region" description="Polar residues" evidence="1">
    <location>
        <begin position="49"/>
        <end position="68"/>
    </location>
</feature>
<proteinExistence type="predicted"/>
<protein>
    <submittedName>
        <fullName evidence="2">Putative TATE DNA Transposon</fullName>
    </submittedName>
</protein>
<dbReference type="EMBL" id="CALQ01002134">
    <property type="protein sequence ID" value="CCM20289.1"/>
    <property type="molecule type" value="Genomic_DNA"/>
</dbReference>
<sequence>MDRADRTKRKPQTPAPASKTPSRKRPERSAMDAPLPRRKAARKSDRRTPANTSGRNGNRTRSLNSSEFPSDDEDLPVIDLPLRKKNYVTRTPEHAPNDATVSSEGIIPTNVSPHVQHGKCISEWTESPSRRRTNMPERCTKQSWITSGLRRLWRESATVWHTV</sequence>